<accession>A0A023G3A3</accession>
<name>A0A023G3A3_AMBTT</name>
<evidence type="ECO:0000256" key="1">
    <source>
        <dbReference type="SAM" id="SignalP"/>
    </source>
</evidence>
<proteinExistence type="evidence at transcript level"/>
<reference evidence="2" key="1">
    <citation type="submission" date="2014-03" db="EMBL/GenBank/DDBJ databases">
        <title>The sialotranscriptome of Amblyomma triste, Amblyomma parvum and Amblyomma cajennense ticks, uncovered by 454-based RNA-seq.</title>
        <authorList>
            <person name="Garcia G.R."/>
            <person name="Gardinassi L.G."/>
            <person name="Ribeiro J.M."/>
            <person name="Anatriello E."/>
            <person name="Ferreira B.R."/>
            <person name="Moreira H.N."/>
            <person name="Mafra C."/>
            <person name="Olegario M.M."/>
            <person name="Szabo P.J."/>
            <person name="Miranda-Santos I.K."/>
            <person name="Maruyama S.R."/>
        </authorList>
    </citation>
    <scope>NUCLEOTIDE SEQUENCE</scope>
    <source>
        <strain evidence="2">Mato Grasso do Sul</strain>
        <tissue evidence="2">Salivary glands</tissue>
    </source>
</reference>
<keyword evidence="1" id="KW-0732">Signal</keyword>
<dbReference type="EMBL" id="GBBM01008033">
    <property type="protein sequence ID" value="JAC27385.1"/>
    <property type="molecule type" value="mRNA"/>
</dbReference>
<dbReference type="AlphaFoldDB" id="A0A023G3A3"/>
<feature type="signal peptide" evidence="1">
    <location>
        <begin position="1"/>
        <end position="32"/>
    </location>
</feature>
<feature type="chain" id="PRO_5001516193" evidence="1">
    <location>
        <begin position="33"/>
        <end position="75"/>
    </location>
</feature>
<evidence type="ECO:0000313" key="2">
    <source>
        <dbReference type="EMBL" id="JAC27385.1"/>
    </source>
</evidence>
<protein>
    <submittedName>
        <fullName evidence="2">Putative secreted protein</fullName>
    </submittedName>
</protein>
<organism evidence="2">
    <name type="scientific">Amblyomma triste</name>
    <name type="common">Neotropical tick</name>
    <dbReference type="NCBI Taxonomy" id="251400"/>
    <lineage>
        <taxon>Eukaryota</taxon>
        <taxon>Metazoa</taxon>
        <taxon>Ecdysozoa</taxon>
        <taxon>Arthropoda</taxon>
        <taxon>Chelicerata</taxon>
        <taxon>Arachnida</taxon>
        <taxon>Acari</taxon>
        <taxon>Parasitiformes</taxon>
        <taxon>Ixodida</taxon>
        <taxon>Ixodoidea</taxon>
        <taxon>Ixodidae</taxon>
        <taxon>Amblyomminae</taxon>
        <taxon>Amblyomma</taxon>
    </lineage>
</organism>
<sequence length="75" mass="8644">MRAILYTYTLRAAVSFVEVCALWCLLPWTCSSSCCVVESLMYQHAQQPVLSEQWRTCISYEIANIHLFHEAICVL</sequence>